<keyword evidence="1" id="KW-0472">Membrane</keyword>
<dbReference type="InterPro" id="IPR002656">
    <property type="entry name" value="Acyl_transf_3_dom"/>
</dbReference>
<accession>A7I1L4</accession>
<keyword evidence="1" id="KW-0812">Transmembrane</keyword>
<dbReference type="HOGENOM" id="CLU_061343_1_0_7"/>
<feature type="domain" description="Acyltransferase 3" evidence="2">
    <location>
        <begin position="16"/>
        <end position="324"/>
    </location>
</feature>
<feature type="transmembrane region" description="Helical" evidence="1">
    <location>
        <begin position="20"/>
        <end position="42"/>
    </location>
</feature>
<dbReference type="RefSeq" id="WP_012108694.1">
    <property type="nucleotide sequence ID" value="NC_009714.1"/>
</dbReference>
<proteinExistence type="predicted"/>
<dbReference type="Pfam" id="PF01757">
    <property type="entry name" value="Acyl_transf_3"/>
    <property type="match status" value="1"/>
</dbReference>
<feature type="transmembrane region" description="Helical" evidence="1">
    <location>
        <begin position="213"/>
        <end position="235"/>
    </location>
</feature>
<evidence type="ECO:0000313" key="3">
    <source>
        <dbReference type="EMBL" id="ABS50999.1"/>
    </source>
</evidence>
<dbReference type="GO" id="GO:0016747">
    <property type="term" value="F:acyltransferase activity, transferring groups other than amino-acyl groups"/>
    <property type="evidence" value="ECO:0007669"/>
    <property type="project" value="InterPro"/>
</dbReference>
<keyword evidence="1" id="KW-1133">Transmembrane helix</keyword>
<dbReference type="OrthoDB" id="9816377at2"/>
<feature type="transmembrane region" description="Helical" evidence="1">
    <location>
        <begin position="54"/>
        <end position="75"/>
    </location>
</feature>
<evidence type="ECO:0000259" key="2">
    <source>
        <dbReference type="Pfam" id="PF01757"/>
    </source>
</evidence>
<dbReference type="eggNOG" id="COG3274">
    <property type="taxonomic scope" value="Bacteria"/>
</dbReference>
<feature type="transmembrane region" description="Helical" evidence="1">
    <location>
        <begin position="184"/>
        <end position="201"/>
    </location>
</feature>
<dbReference type="AlphaFoldDB" id="A7I1L4"/>
<gene>
    <name evidence="3" type="ordered locus">CHAB381_0841</name>
</gene>
<name>A7I1L4_CAMHC</name>
<feature type="transmembrane region" description="Helical" evidence="1">
    <location>
        <begin position="273"/>
        <end position="293"/>
    </location>
</feature>
<evidence type="ECO:0000313" key="4">
    <source>
        <dbReference type="Proteomes" id="UP000002407"/>
    </source>
</evidence>
<feature type="transmembrane region" description="Helical" evidence="1">
    <location>
        <begin position="313"/>
        <end position="334"/>
    </location>
</feature>
<feature type="transmembrane region" description="Helical" evidence="1">
    <location>
        <begin position="247"/>
        <end position="266"/>
    </location>
</feature>
<dbReference type="EMBL" id="CP000776">
    <property type="protein sequence ID" value="ABS50999.1"/>
    <property type="molecule type" value="Genomic_DNA"/>
</dbReference>
<keyword evidence="4" id="KW-1185">Reference proteome</keyword>
<dbReference type="STRING" id="360107.CHAB381_0841"/>
<feature type="transmembrane region" description="Helical" evidence="1">
    <location>
        <begin position="87"/>
        <end position="107"/>
    </location>
</feature>
<dbReference type="KEGG" id="cha:CHAB381_0841"/>
<evidence type="ECO:0000256" key="1">
    <source>
        <dbReference type="SAM" id="Phobius"/>
    </source>
</evidence>
<dbReference type="Proteomes" id="UP000002407">
    <property type="component" value="Chromosome"/>
</dbReference>
<organism evidence="3 4">
    <name type="scientific">Campylobacter hominis (strain ATCC BAA-381 / DSM 21671 / CCUG 45161 / LMG 19568 / NCTC 13146 / CH001A)</name>
    <dbReference type="NCBI Taxonomy" id="360107"/>
    <lineage>
        <taxon>Bacteria</taxon>
        <taxon>Pseudomonadati</taxon>
        <taxon>Campylobacterota</taxon>
        <taxon>Epsilonproteobacteria</taxon>
        <taxon>Campylobacterales</taxon>
        <taxon>Campylobacteraceae</taxon>
        <taxon>Campylobacter</taxon>
    </lineage>
</organism>
<sequence length="346" mass="40347">MQTETTPKAKKQREGGIELLRIFAIFLITCVHMLNFGGFLGHAASDFELSILRLLYAFFMIAVNIFVIITGFFMIHSKFRPAKLIPLWFSVLFYGFFLEAVAVFYFGADLKFYDFLVTFFPITSNRYWFFTSYALLFLISPLLNLILLNSSKRQLNCILIGVFIFSYAAKRFNVDEITQLVGGYNLIWFICLYFVGGYLSLNAPRYKKWQSVGIYLLATFALWGCFYIRDISWFIDKFIVNKCEYTAPLALIASIAIFLSVKGIIFSEKTTKTIMFFSSAVFGIYLFQEAFLFKPFLYGEILHTNDFWGRDDSILYLFRSVFIVFFLGFFTDMIRQILFKIFKAEI</sequence>
<feature type="transmembrane region" description="Helical" evidence="1">
    <location>
        <begin position="155"/>
        <end position="172"/>
    </location>
</feature>
<protein>
    <recommendedName>
        <fullName evidence="2">Acyltransferase 3 domain-containing protein</fullName>
    </recommendedName>
</protein>
<feature type="transmembrane region" description="Helical" evidence="1">
    <location>
        <begin position="127"/>
        <end position="148"/>
    </location>
</feature>
<reference evidence="4" key="1">
    <citation type="submission" date="2007-07" db="EMBL/GenBank/DDBJ databases">
        <title>Complete genome sequence of Campylobacter hominis ATCC BAA-381, a commensal isolated from the human gastrointestinal tract.</title>
        <authorList>
            <person name="Fouts D.E."/>
            <person name="Mongodin E.F."/>
            <person name="Puiu D."/>
            <person name="Sebastian Y."/>
            <person name="Miller W.G."/>
            <person name="Mandrell R.E."/>
            <person name="Nelson K.E."/>
        </authorList>
    </citation>
    <scope>NUCLEOTIDE SEQUENCE [LARGE SCALE GENOMIC DNA]</scope>
    <source>
        <strain evidence="4">ATCC BAA-381 / LMG 19568 / NCTC 13146 / CH001A</strain>
    </source>
</reference>